<protein>
    <submittedName>
        <fullName evidence="1">Uncharacterized protein</fullName>
    </submittedName>
</protein>
<comment type="caution">
    <text evidence="1">The sequence shown here is derived from an EMBL/GenBank/DDBJ whole genome shotgun (WGS) entry which is preliminary data.</text>
</comment>
<proteinExistence type="predicted"/>
<organism evidence="1 2">
    <name type="scientific">Rhipicephalus microplus</name>
    <name type="common">Cattle tick</name>
    <name type="synonym">Boophilus microplus</name>
    <dbReference type="NCBI Taxonomy" id="6941"/>
    <lineage>
        <taxon>Eukaryota</taxon>
        <taxon>Metazoa</taxon>
        <taxon>Ecdysozoa</taxon>
        <taxon>Arthropoda</taxon>
        <taxon>Chelicerata</taxon>
        <taxon>Arachnida</taxon>
        <taxon>Acari</taxon>
        <taxon>Parasitiformes</taxon>
        <taxon>Ixodida</taxon>
        <taxon>Ixodoidea</taxon>
        <taxon>Ixodidae</taxon>
        <taxon>Rhipicephalinae</taxon>
        <taxon>Rhipicephalus</taxon>
        <taxon>Boophilus</taxon>
    </lineage>
</organism>
<evidence type="ECO:0000313" key="2">
    <source>
        <dbReference type="Proteomes" id="UP000821866"/>
    </source>
</evidence>
<dbReference type="PANTHER" id="PTHR46888">
    <property type="entry name" value="ZINC KNUCKLE DOMAINCONTAINING PROTEIN-RELATED"/>
    <property type="match status" value="1"/>
</dbReference>
<name>A0A9J6DQX5_RHIMP</name>
<dbReference type="AlphaFoldDB" id="A0A9J6DQX5"/>
<dbReference type="SUPFAM" id="SSF47353">
    <property type="entry name" value="Retrovirus capsid dimerization domain-like"/>
    <property type="match status" value="1"/>
</dbReference>
<dbReference type="VEuPathDB" id="VectorBase:LOC119159919"/>
<sequence length="116" mass="13425">MGEDLILVGRMSAENCTGYAKLEQALLQRFHNTEEGYHMKLRDAQPENDETGRQFVGRLCENFEHWQELAKSRITYDALRDNMLSEQFLRQCQGRLAVLLKKRGCTNLDTLTTTVD</sequence>
<dbReference type="Gene3D" id="1.10.4020.10">
    <property type="entry name" value="DNA breaking-rejoining enzymes"/>
    <property type="match status" value="1"/>
</dbReference>
<keyword evidence="2" id="KW-1185">Reference proteome</keyword>
<dbReference type="Proteomes" id="UP000821866">
    <property type="component" value="Chromosome 6"/>
</dbReference>
<dbReference type="PANTHER" id="PTHR46888:SF1">
    <property type="entry name" value="RIBONUCLEASE H"/>
    <property type="match status" value="1"/>
</dbReference>
<dbReference type="EMBL" id="JABSTU010000008">
    <property type="protein sequence ID" value="KAH8024452.1"/>
    <property type="molecule type" value="Genomic_DNA"/>
</dbReference>
<gene>
    <name evidence="1" type="ORF">HPB51_024528</name>
</gene>
<dbReference type="InterPro" id="IPR038269">
    <property type="entry name" value="SCAN_sf"/>
</dbReference>
<reference evidence="1" key="1">
    <citation type="journal article" date="2020" name="Cell">
        <title>Large-Scale Comparative Analyses of Tick Genomes Elucidate Their Genetic Diversity and Vector Capacities.</title>
        <authorList>
            <consortium name="Tick Genome and Microbiome Consortium (TIGMIC)"/>
            <person name="Jia N."/>
            <person name="Wang J."/>
            <person name="Shi W."/>
            <person name="Du L."/>
            <person name="Sun Y."/>
            <person name="Zhan W."/>
            <person name="Jiang J.F."/>
            <person name="Wang Q."/>
            <person name="Zhang B."/>
            <person name="Ji P."/>
            <person name="Bell-Sakyi L."/>
            <person name="Cui X.M."/>
            <person name="Yuan T.T."/>
            <person name="Jiang B.G."/>
            <person name="Yang W.F."/>
            <person name="Lam T.T."/>
            <person name="Chang Q.C."/>
            <person name="Ding S.J."/>
            <person name="Wang X.J."/>
            <person name="Zhu J.G."/>
            <person name="Ruan X.D."/>
            <person name="Zhao L."/>
            <person name="Wei J.T."/>
            <person name="Ye R.Z."/>
            <person name="Que T.C."/>
            <person name="Du C.H."/>
            <person name="Zhou Y.H."/>
            <person name="Cheng J.X."/>
            <person name="Dai P.F."/>
            <person name="Guo W.B."/>
            <person name="Han X.H."/>
            <person name="Huang E.J."/>
            <person name="Li L.F."/>
            <person name="Wei W."/>
            <person name="Gao Y.C."/>
            <person name="Liu J.Z."/>
            <person name="Shao H.Z."/>
            <person name="Wang X."/>
            <person name="Wang C.C."/>
            <person name="Yang T.C."/>
            <person name="Huo Q.B."/>
            <person name="Li W."/>
            <person name="Chen H.Y."/>
            <person name="Chen S.E."/>
            <person name="Zhou L.G."/>
            <person name="Ni X.B."/>
            <person name="Tian J.H."/>
            <person name="Sheng Y."/>
            <person name="Liu T."/>
            <person name="Pan Y.S."/>
            <person name="Xia L.Y."/>
            <person name="Li J."/>
            <person name="Zhao F."/>
            <person name="Cao W.C."/>
        </authorList>
    </citation>
    <scope>NUCLEOTIDE SEQUENCE</scope>
    <source>
        <strain evidence="1">Rmic-2018</strain>
    </source>
</reference>
<evidence type="ECO:0000313" key="1">
    <source>
        <dbReference type="EMBL" id="KAH8024452.1"/>
    </source>
</evidence>
<reference evidence="1" key="2">
    <citation type="submission" date="2021-09" db="EMBL/GenBank/DDBJ databases">
        <authorList>
            <person name="Jia N."/>
            <person name="Wang J."/>
            <person name="Shi W."/>
            <person name="Du L."/>
            <person name="Sun Y."/>
            <person name="Zhan W."/>
            <person name="Jiang J."/>
            <person name="Wang Q."/>
            <person name="Zhang B."/>
            <person name="Ji P."/>
            <person name="Sakyi L.B."/>
            <person name="Cui X."/>
            <person name="Yuan T."/>
            <person name="Jiang B."/>
            <person name="Yang W."/>
            <person name="Lam T.T.-Y."/>
            <person name="Chang Q."/>
            <person name="Ding S."/>
            <person name="Wang X."/>
            <person name="Zhu J."/>
            <person name="Ruan X."/>
            <person name="Zhao L."/>
            <person name="Wei J."/>
            <person name="Que T."/>
            <person name="Du C."/>
            <person name="Cheng J."/>
            <person name="Dai P."/>
            <person name="Han X."/>
            <person name="Huang E."/>
            <person name="Gao Y."/>
            <person name="Liu J."/>
            <person name="Shao H."/>
            <person name="Ye R."/>
            <person name="Li L."/>
            <person name="Wei W."/>
            <person name="Wang X."/>
            <person name="Wang C."/>
            <person name="Huo Q."/>
            <person name="Li W."/>
            <person name="Guo W."/>
            <person name="Chen H."/>
            <person name="Chen S."/>
            <person name="Zhou L."/>
            <person name="Zhou L."/>
            <person name="Ni X."/>
            <person name="Tian J."/>
            <person name="Zhou Y."/>
            <person name="Sheng Y."/>
            <person name="Liu T."/>
            <person name="Pan Y."/>
            <person name="Xia L."/>
            <person name="Li J."/>
            <person name="Zhao F."/>
            <person name="Cao W."/>
        </authorList>
    </citation>
    <scope>NUCLEOTIDE SEQUENCE</scope>
    <source>
        <strain evidence="1">Rmic-2018</strain>
        <tissue evidence="1">Larvae</tissue>
    </source>
</reference>
<accession>A0A9J6DQX5</accession>